<name>A0A381RQB9_9ZZZZ</name>
<proteinExistence type="predicted"/>
<dbReference type="AlphaFoldDB" id="A0A381RQB9"/>
<keyword evidence="1" id="KW-0812">Transmembrane</keyword>
<sequence length="45" mass="5038">MPQTVPNPFLVEVYAIISVVCVHYLVPDKVPLGDETNRDTFHAPD</sequence>
<keyword evidence="1" id="KW-0472">Membrane</keyword>
<protein>
    <submittedName>
        <fullName evidence="2">Uncharacterized protein</fullName>
    </submittedName>
</protein>
<feature type="transmembrane region" description="Helical" evidence="1">
    <location>
        <begin position="9"/>
        <end position="26"/>
    </location>
</feature>
<gene>
    <name evidence="2" type="ORF">METZ01_LOCUS46022</name>
</gene>
<reference evidence="2" key="1">
    <citation type="submission" date="2018-05" db="EMBL/GenBank/DDBJ databases">
        <authorList>
            <person name="Lanie J.A."/>
            <person name="Ng W.-L."/>
            <person name="Kazmierczak K.M."/>
            <person name="Andrzejewski T.M."/>
            <person name="Davidsen T.M."/>
            <person name="Wayne K.J."/>
            <person name="Tettelin H."/>
            <person name="Glass J.I."/>
            <person name="Rusch D."/>
            <person name="Podicherti R."/>
            <person name="Tsui H.-C.T."/>
            <person name="Winkler M.E."/>
        </authorList>
    </citation>
    <scope>NUCLEOTIDE SEQUENCE</scope>
</reference>
<dbReference type="EMBL" id="UINC01002123">
    <property type="protein sequence ID" value="SUZ93168.1"/>
    <property type="molecule type" value="Genomic_DNA"/>
</dbReference>
<evidence type="ECO:0000256" key="1">
    <source>
        <dbReference type="SAM" id="Phobius"/>
    </source>
</evidence>
<accession>A0A381RQB9</accession>
<keyword evidence="1" id="KW-1133">Transmembrane helix</keyword>
<organism evidence="2">
    <name type="scientific">marine metagenome</name>
    <dbReference type="NCBI Taxonomy" id="408172"/>
    <lineage>
        <taxon>unclassified sequences</taxon>
        <taxon>metagenomes</taxon>
        <taxon>ecological metagenomes</taxon>
    </lineage>
</organism>
<evidence type="ECO:0000313" key="2">
    <source>
        <dbReference type="EMBL" id="SUZ93168.1"/>
    </source>
</evidence>